<accession>A0A699UJX7</accession>
<proteinExistence type="predicted"/>
<name>A0A699UJX7_TANCI</name>
<reference evidence="1" key="1">
    <citation type="journal article" date="2019" name="Sci. Rep.">
        <title>Draft genome of Tanacetum cinerariifolium, the natural source of mosquito coil.</title>
        <authorList>
            <person name="Yamashiro T."/>
            <person name="Shiraishi A."/>
            <person name="Satake H."/>
            <person name="Nakayama K."/>
        </authorList>
    </citation>
    <scope>NUCLEOTIDE SEQUENCE</scope>
</reference>
<dbReference type="EMBL" id="BKCJ011344690">
    <property type="protein sequence ID" value="GFD23432.1"/>
    <property type="molecule type" value="Genomic_DNA"/>
</dbReference>
<sequence length="190" mass="21758">PDHFKQRRLFDDQSRKNSQHRVGMAVVAFDVQGEELQVLEGDALFDQTGNDVAVERRHDGFCAQAQRGQPIDAFGLLAEIHHRVDQALRRRPCREGVQLQVEVEQHVHLLKQVVEQVQNVFVGLQVGHQLTDVAGEMPAVLALLHHEGFQPVERRQPVAAFDQKRMPRDLVDHFLFQLREFLKDEVAVVL</sequence>
<evidence type="ECO:0000313" key="1">
    <source>
        <dbReference type="EMBL" id="GFD23432.1"/>
    </source>
</evidence>
<feature type="non-terminal residue" evidence="1">
    <location>
        <position position="190"/>
    </location>
</feature>
<dbReference type="AlphaFoldDB" id="A0A699UJX7"/>
<feature type="non-terminal residue" evidence="1">
    <location>
        <position position="1"/>
    </location>
</feature>
<comment type="caution">
    <text evidence="1">The sequence shown here is derived from an EMBL/GenBank/DDBJ whole genome shotgun (WGS) entry which is preliminary data.</text>
</comment>
<gene>
    <name evidence="1" type="ORF">Tci_895401</name>
</gene>
<organism evidence="1">
    <name type="scientific">Tanacetum cinerariifolium</name>
    <name type="common">Dalmatian daisy</name>
    <name type="synonym">Chrysanthemum cinerariifolium</name>
    <dbReference type="NCBI Taxonomy" id="118510"/>
    <lineage>
        <taxon>Eukaryota</taxon>
        <taxon>Viridiplantae</taxon>
        <taxon>Streptophyta</taxon>
        <taxon>Embryophyta</taxon>
        <taxon>Tracheophyta</taxon>
        <taxon>Spermatophyta</taxon>
        <taxon>Magnoliopsida</taxon>
        <taxon>eudicotyledons</taxon>
        <taxon>Gunneridae</taxon>
        <taxon>Pentapetalae</taxon>
        <taxon>asterids</taxon>
        <taxon>campanulids</taxon>
        <taxon>Asterales</taxon>
        <taxon>Asteraceae</taxon>
        <taxon>Asteroideae</taxon>
        <taxon>Anthemideae</taxon>
        <taxon>Anthemidinae</taxon>
        <taxon>Tanacetum</taxon>
    </lineage>
</organism>
<protein>
    <submittedName>
        <fullName evidence="1">Uncharacterized protein</fullName>
    </submittedName>
</protein>